<organism evidence="1 2">
    <name type="scientific">Rickenella mellea</name>
    <dbReference type="NCBI Taxonomy" id="50990"/>
    <lineage>
        <taxon>Eukaryota</taxon>
        <taxon>Fungi</taxon>
        <taxon>Dikarya</taxon>
        <taxon>Basidiomycota</taxon>
        <taxon>Agaricomycotina</taxon>
        <taxon>Agaricomycetes</taxon>
        <taxon>Hymenochaetales</taxon>
        <taxon>Rickenellaceae</taxon>
        <taxon>Rickenella</taxon>
    </lineage>
</organism>
<reference evidence="1 2" key="1">
    <citation type="submission" date="2018-06" db="EMBL/GenBank/DDBJ databases">
        <title>A transcriptomic atlas of mushroom development highlights an independent origin of complex multicellularity.</title>
        <authorList>
            <consortium name="DOE Joint Genome Institute"/>
            <person name="Krizsan K."/>
            <person name="Almasi E."/>
            <person name="Merenyi Z."/>
            <person name="Sahu N."/>
            <person name="Viragh M."/>
            <person name="Koszo T."/>
            <person name="Mondo S."/>
            <person name="Kiss B."/>
            <person name="Balint B."/>
            <person name="Kues U."/>
            <person name="Barry K."/>
            <person name="Hegedus J.C."/>
            <person name="Henrissat B."/>
            <person name="Johnson J."/>
            <person name="Lipzen A."/>
            <person name="Ohm R."/>
            <person name="Nagy I."/>
            <person name="Pangilinan J."/>
            <person name="Yan J."/>
            <person name="Xiong Y."/>
            <person name="Grigoriev I.V."/>
            <person name="Hibbett D.S."/>
            <person name="Nagy L.G."/>
        </authorList>
    </citation>
    <scope>NUCLEOTIDE SEQUENCE [LARGE SCALE GENOMIC DNA]</scope>
    <source>
        <strain evidence="1 2">SZMC22713</strain>
    </source>
</reference>
<accession>A0A4Y7QBG0</accession>
<dbReference type="AlphaFoldDB" id="A0A4Y7QBG0"/>
<dbReference type="Gene3D" id="3.40.50.1820">
    <property type="entry name" value="alpha/beta hydrolase"/>
    <property type="match status" value="1"/>
</dbReference>
<dbReference type="STRING" id="50990.A0A4Y7QBG0"/>
<protein>
    <submittedName>
        <fullName evidence="1">Uncharacterized protein</fullName>
    </submittedName>
</protein>
<evidence type="ECO:0000313" key="1">
    <source>
        <dbReference type="EMBL" id="TDL24199.1"/>
    </source>
</evidence>
<sequence>MTEPETQYYEHGRFKVAGGVLPNAITAYRTYGDPAAPCIVFPTCYGAKMKFGSQAYLVGEGKVSICASTRINDGNNANCWVLDPNKYFIVTFALFCNGESSSPSNTVRRCTFPECTTT</sequence>
<evidence type="ECO:0000313" key="2">
    <source>
        <dbReference type="Proteomes" id="UP000294933"/>
    </source>
</evidence>
<keyword evidence="2" id="KW-1185">Reference proteome</keyword>
<dbReference type="OrthoDB" id="3214731at2759"/>
<dbReference type="Proteomes" id="UP000294933">
    <property type="component" value="Unassembled WGS sequence"/>
</dbReference>
<gene>
    <name evidence="1" type="ORF">BD410DRAFT_112517</name>
</gene>
<name>A0A4Y7QBG0_9AGAM</name>
<proteinExistence type="predicted"/>
<dbReference type="InterPro" id="IPR029058">
    <property type="entry name" value="AB_hydrolase_fold"/>
</dbReference>
<dbReference type="VEuPathDB" id="FungiDB:BD410DRAFT_112517"/>
<dbReference type="EMBL" id="ML170167">
    <property type="protein sequence ID" value="TDL24199.1"/>
    <property type="molecule type" value="Genomic_DNA"/>
</dbReference>